<organism evidence="2 3">
    <name type="scientific">Afipia carboxidovorans (strain ATCC 49405 / DSM 1227 / KCTC 32145 / OM5)</name>
    <name type="common">Oligotropha carboxidovorans</name>
    <dbReference type="NCBI Taxonomy" id="504832"/>
    <lineage>
        <taxon>Bacteria</taxon>
        <taxon>Pseudomonadati</taxon>
        <taxon>Pseudomonadota</taxon>
        <taxon>Alphaproteobacteria</taxon>
        <taxon>Hyphomicrobiales</taxon>
        <taxon>Nitrobacteraceae</taxon>
        <taxon>Afipia</taxon>
    </lineage>
</organism>
<accession>B6JE96</accession>
<evidence type="ECO:0000256" key="1">
    <source>
        <dbReference type="SAM" id="Coils"/>
    </source>
</evidence>
<keyword evidence="3" id="KW-1185">Reference proteome</keyword>
<evidence type="ECO:0000313" key="3">
    <source>
        <dbReference type="Proteomes" id="UP000007730"/>
    </source>
</evidence>
<reference evidence="2 3" key="1">
    <citation type="journal article" date="2011" name="J. Bacteriol.">
        <title>Complete genome sequences of the chemolithoautotrophic Oligotropha carboxidovorans strains OM4 and OM5.</title>
        <authorList>
            <person name="Volland S."/>
            <person name="Rachinger M."/>
            <person name="Strittmatter A."/>
            <person name="Daniel R."/>
            <person name="Gottschalk G."/>
            <person name="Meyer O."/>
        </authorList>
    </citation>
    <scope>NUCLEOTIDE SEQUENCE [LARGE SCALE GENOMIC DNA]</scope>
    <source>
        <strain evidence="3">ATCC 49405 / DSM 1227 / KCTC 32145 / OM5</strain>
    </source>
</reference>
<dbReference type="Proteomes" id="UP000007730">
    <property type="component" value="Chromosome"/>
</dbReference>
<keyword evidence="1" id="KW-0175">Coiled coil</keyword>
<dbReference type="KEGG" id="oca:OCAR_5554"/>
<proteinExistence type="predicted"/>
<dbReference type="KEGG" id="ocg:OCA5_c24420"/>
<protein>
    <submittedName>
        <fullName evidence="2">Uncharacterized protein</fullName>
    </submittedName>
</protein>
<dbReference type="STRING" id="504832.OCA5_c24420"/>
<evidence type="ECO:0000313" key="2">
    <source>
        <dbReference type="EMBL" id="AEI07138.1"/>
    </source>
</evidence>
<dbReference type="RefSeq" id="WP_012562714.1">
    <property type="nucleotide sequence ID" value="NC_011386.1"/>
</dbReference>
<feature type="coiled-coil region" evidence="1">
    <location>
        <begin position="34"/>
        <end position="61"/>
    </location>
</feature>
<name>B6JE96_AFIC5</name>
<dbReference type="EMBL" id="CP002826">
    <property type="protein sequence ID" value="AEI07138.1"/>
    <property type="molecule type" value="Genomic_DNA"/>
</dbReference>
<gene>
    <name evidence="2" type="ordered locus">OCA5_c24420</name>
</gene>
<dbReference type="HOGENOM" id="CLU_2047290_0_0_5"/>
<dbReference type="AlphaFoldDB" id="B6JE96"/>
<sequence>MASEAKPSNGYDIKKIDGYLDRMQNIEDECASIMGKAMQECKSLREDQKEIKEEAKNAGIRSKVFNELWKARKAVLKSESSLSDLDGDDREQIEEILRHANDDKSFGDTPFGAHLLSVFS</sequence>